<evidence type="ECO:0000256" key="3">
    <source>
        <dbReference type="ARBA" id="ARBA00022692"/>
    </source>
</evidence>
<sequence>MENFQYTRDNVPLQIQTSNYERLREDQVVCSTAVVNMGPPVYPQVRDHIVWSVFNTIYMNFCCLGFAALVFSIKSRDRKVVGDLEGARHYGSTARCLNVTALVLTILTFLIMIILFAVGVFQIYSMAMQEAQNQHNPFQGNGK</sequence>
<feature type="transmembrane region" description="Helical" evidence="6">
    <location>
        <begin position="49"/>
        <end position="71"/>
    </location>
</feature>
<dbReference type="Proteomes" id="UP000289886">
    <property type="component" value="Unassembled WGS sequence"/>
</dbReference>
<evidence type="ECO:0000256" key="2">
    <source>
        <dbReference type="ARBA" id="ARBA00006843"/>
    </source>
</evidence>
<evidence type="ECO:0000256" key="5">
    <source>
        <dbReference type="ARBA" id="ARBA00023136"/>
    </source>
</evidence>
<dbReference type="InterPro" id="IPR007593">
    <property type="entry name" value="CD225/Dispanin_fam"/>
</dbReference>
<dbReference type="InterPro" id="IPR051517">
    <property type="entry name" value="IFITM_antiviral_protein"/>
</dbReference>
<comment type="similarity">
    <text evidence="2">Belongs to the CD225/Dispanin family.</text>
</comment>
<reference evidence="7 8" key="1">
    <citation type="submission" date="2019-01" db="EMBL/GenBank/DDBJ databases">
        <title>Draft Genome and Complete Hox-Cluster Characterization of the Sterlet Sturgeon (Acipenser ruthenus).</title>
        <authorList>
            <person name="Wei Q."/>
        </authorList>
    </citation>
    <scope>NUCLEOTIDE SEQUENCE [LARGE SCALE GENOMIC DNA]</scope>
    <source>
        <strain evidence="7">WHYD16114868_AA</strain>
        <tissue evidence="7">Blood</tissue>
    </source>
</reference>
<evidence type="ECO:0000313" key="8">
    <source>
        <dbReference type="Proteomes" id="UP000289886"/>
    </source>
</evidence>
<organism evidence="7 8">
    <name type="scientific">Acipenser ruthenus</name>
    <name type="common">Sterlet sturgeon</name>
    <dbReference type="NCBI Taxonomy" id="7906"/>
    <lineage>
        <taxon>Eukaryota</taxon>
        <taxon>Metazoa</taxon>
        <taxon>Chordata</taxon>
        <taxon>Craniata</taxon>
        <taxon>Vertebrata</taxon>
        <taxon>Euteleostomi</taxon>
        <taxon>Actinopterygii</taxon>
        <taxon>Chondrostei</taxon>
        <taxon>Acipenseriformes</taxon>
        <taxon>Acipenseridae</taxon>
        <taxon>Acipenser</taxon>
    </lineage>
</organism>
<evidence type="ECO:0000256" key="6">
    <source>
        <dbReference type="SAM" id="Phobius"/>
    </source>
</evidence>
<dbReference type="GO" id="GO:0005886">
    <property type="term" value="C:plasma membrane"/>
    <property type="evidence" value="ECO:0007669"/>
    <property type="project" value="TreeGrafter"/>
</dbReference>
<dbReference type="Pfam" id="PF04505">
    <property type="entry name" value="CD225"/>
    <property type="match status" value="1"/>
</dbReference>
<evidence type="ECO:0000256" key="1">
    <source>
        <dbReference type="ARBA" id="ARBA00004370"/>
    </source>
</evidence>
<evidence type="ECO:0000256" key="4">
    <source>
        <dbReference type="ARBA" id="ARBA00022989"/>
    </source>
</evidence>
<name>A0A662YLG6_ACIRT</name>
<keyword evidence="5 6" id="KW-0472">Membrane</keyword>
<keyword evidence="3 6" id="KW-0812">Transmembrane</keyword>
<keyword evidence="8" id="KW-1185">Reference proteome</keyword>
<feature type="transmembrane region" description="Helical" evidence="6">
    <location>
        <begin position="97"/>
        <end position="124"/>
    </location>
</feature>
<dbReference type="EMBL" id="SCEB01001418">
    <property type="protein sequence ID" value="RXM96823.1"/>
    <property type="molecule type" value="Genomic_DNA"/>
</dbReference>
<comment type="subcellular location">
    <subcellularLocation>
        <location evidence="1">Membrane</location>
    </subcellularLocation>
</comment>
<evidence type="ECO:0000313" key="7">
    <source>
        <dbReference type="EMBL" id="RXM96823.1"/>
    </source>
</evidence>
<dbReference type="OrthoDB" id="9906841at2759"/>
<accession>A0A662YLG6</accession>
<comment type="caution">
    <text evidence="7">The sequence shown here is derived from an EMBL/GenBank/DDBJ whole genome shotgun (WGS) entry which is preliminary data.</text>
</comment>
<gene>
    <name evidence="7" type="ORF">EOD39_15189</name>
</gene>
<protein>
    <submittedName>
        <fullName evidence="7">Interferon-induced transmembrane protein 3</fullName>
    </submittedName>
</protein>
<proteinExistence type="inferred from homology"/>
<dbReference type="AlphaFoldDB" id="A0A662YLG6"/>
<dbReference type="PANTHER" id="PTHR13999">
    <property type="entry name" value="INTERFERON INDUCIBLE TRANSMEMBRANE PROTEIN"/>
    <property type="match status" value="1"/>
</dbReference>
<keyword evidence="4 6" id="KW-1133">Transmembrane helix</keyword>